<comment type="caution">
    <text evidence="2">The sequence shown here is derived from an EMBL/GenBank/DDBJ whole genome shotgun (WGS) entry which is preliminary data.</text>
</comment>
<name>A0A812T248_9DINO</name>
<feature type="region of interest" description="Disordered" evidence="1">
    <location>
        <begin position="1"/>
        <end position="27"/>
    </location>
</feature>
<proteinExistence type="predicted"/>
<gene>
    <name evidence="2" type="ORF">SNEC2469_LOCUS14458</name>
</gene>
<dbReference type="InterPro" id="IPR032675">
    <property type="entry name" value="LRR_dom_sf"/>
</dbReference>
<sequence>MGAGTSLPPCGSSSGRLSSRSSGRRASTSASESRVLCGSPLVVLDVGGRRACAFFSFARCFSIYSKGAEGAAGLLLALGRCQLLQELGMKVCSQIPAAAWQLLATARWEQLRKADFSRCFDEDSEGGEGAAVLLSALARCRQLQELGMYGCDQIPAAAWQQLEGATWSKLTKVNFQGCFDKESKGAGGAAGLLAALARCTELQELGMYDCSQIPAAAWQQLEGAHWPKLTKANFYRCFGENSKGADGAAGLLTALARCAELKDASSLSLQRSMAVTIFMTTAHAKGIVLLVTFSWTDLPGVCALRRANCRTPDMDSGHKVAREIQAWHSASLGPARRKPERAPQQETEIGGPFWPRTGAKHSRASAVMRSWGSCTGHEVPAFMHSRLEGESCSFRF</sequence>
<accession>A0A812T248</accession>
<organism evidence="2 3">
    <name type="scientific">Symbiodinium necroappetens</name>
    <dbReference type="NCBI Taxonomy" id="1628268"/>
    <lineage>
        <taxon>Eukaryota</taxon>
        <taxon>Sar</taxon>
        <taxon>Alveolata</taxon>
        <taxon>Dinophyceae</taxon>
        <taxon>Suessiales</taxon>
        <taxon>Symbiodiniaceae</taxon>
        <taxon>Symbiodinium</taxon>
    </lineage>
</organism>
<feature type="region of interest" description="Disordered" evidence="1">
    <location>
        <begin position="332"/>
        <end position="358"/>
    </location>
</feature>
<evidence type="ECO:0000313" key="3">
    <source>
        <dbReference type="Proteomes" id="UP000601435"/>
    </source>
</evidence>
<protein>
    <submittedName>
        <fullName evidence="2">Uncharacterized protein</fullName>
    </submittedName>
</protein>
<dbReference type="OrthoDB" id="414670at2759"/>
<dbReference type="Gene3D" id="3.80.10.10">
    <property type="entry name" value="Ribonuclease Inhibitor"/>
    <property type="match status" value="1"/>
</dbReference>
<evidence type="ECO:0000313" key="2">
    <source>
        <dbReference type="EMBL" id="CAE7506792.1"/>
    </source>
</evidence>
<dbReference type="SUPFAM" id="SSF52047">
    <property type="entry name" value="RNI-like"/>
    <property type="match status" value="1"/>
</dbReference>
<evidence type="ECO:0000256" key="1">
    <source>
        <dbReference type="SAM" id="MobiDB-lite"/>
    </source>
</evidence>
<reference evidence="2" key="1">
    <citation type="submission" date="2021-02" db="EMBL/GenBank/DDBJ databases">
        <authorList>
            <person name="Dougan E. K."/>
            <person name="Rhodes N."/>
            <person name="Thang M."/>
            <person name="Chan C."/>
        </authorList>
    </citation>
    <scope>NUCLEOTIDE SEQUENCE</scope>
</reference>
<dbReference type="Proteomes" id="UP000601435">
    <property type="component" value="Unassembled WGS sequence"/>
</dbReference>
<dbReference type="AlphaFoldDB" id="A0A812T248"/>
<dbReference type="EMBL" id="CAJNJA010023162">
    <property type="protein sequence ID" value="CAE7506792.1"/>
    <property type="molecule type" value="Genomic_DNA"/>
</dbReference>
<keyword evidence="3" id="KW-1185">Reference proteome</keyword>
<feature type="compositionally biased region" description="Low complexity" evidence="1">
    <location>
        <begin position="11"/>
        <end position="27"/>
    </location>
</feature>